<proteinExistence type="predicted"/>
<gene>
    <name evidence="2" type="ORF">PM001_LOCUS5579</name>
</gene>
<dbReference type="EMBL" id="CAKLBY020000046">
    <property type="protein sequence ID" value="CAK7917352.1"/>
    <property type="molecule type" value="Genomic_DNA"/>
</dbReference>
<name>A0AAV1THI7_9STRA</name>
<accession>A0AAV1THI7</accession>
<organism evidence="2 3">
    <name type="scientific">Peronospora matthiolae</name>
    <dbReference type="NCBI Taxonomy" id="2874970"/>
    <lineage>
        <taxon>Eukaryota</taxon>
        <taxon>Sar</taxon>
        <taxon>Stramenopiles</taxon>
        <taxon>Oomycota</taxon>
        <taxon>Peronosporomycetes</taxon>
        <taxon>Peronosporales</taxon>
        <taxon>Peronosporaceae</taxon>
        <taxon>Peronospora</taxon>
    </lineage>
</organism>
<feature type="region of interest" description="Disordered" evidence="1">
    <location>
        <begin position="39"/>
        <end position="71"/>
    </location>
</feature>
<dbReference type="AlphaFoldDB" id="A0AAV1THI7"/>
<sequence length="146" mass="14794">MRCAAEAARKAIARMLAAEENSSFASAAGGPSSAVAIQQQAVPVANSPRGESSRATGTSAASAAGTSNLNQDESVIELINSGESDDASVSKATPHALRIIWGGGPHKEPDCLSLGNVAASCPGSPDRAIQPTNPRLTRILVSRESS</sequence>
<comment type="caution">
    <text evidence="2">The sequence shown here is derived from an EMBL/GenBank/DDBJ whole genome shotgun (WGS) entry which is preliminary data.</text>
</comment>
<evidence type="ECO:0000256" key="1">
    <source>
        <dbReference type="SAM" id="MobiDB-lite"/>
    </source>
</evidence>
<evidence type="ECO:0000313" key="2">
    <source>
        <dbReference type="EMBL" id="CAK7917352.1"/>
    </source>
</evidence>
<protein>
    <submittedName>
        <fullName evidence="2">Uncharacterized protein</fullName>
    </submittedName>
</protein>
<dbReference type="Proteomes" id="UP001162060">
    <property type="component" value="Unassembled WGS sequence"/>
</dbReference>
<evidence type="ECO:0000313" key="3">
    <source>
        <dbReference type="Proteomes" id="UP001162060"/>
    </source>
</evidence>
<feature type="compositionally biased region" description="Low complexity" evidence="1">
    <location>
        <begin position="53"/>
        <end position="67"/>
    </location>
</feature>
<reference evidence="2" key="1">
    <citation type="submission" date="2024-01" db="EMBL/GenBank/DDBJ databases">
        <authorList>
            <person name="Webb A."/>
        </authorList>
    </citation>
    <scope>NUCLEOTIDE SEQUENCE</scope>
    <source>
        <strain evidence="2">Pm1</strain>
    </source>
</reference>